<dbReference type="Gene3D" id="2.40.10.10">
    <property type="entry name" value="Trypsin-like serine proteases"/>
    <property type="match status" value="2"/>
</dbReference>
<dbReference type="SMART" id="SM00020">
    <property type="entry name" value="Tryp_SPc"/>
    <property type="match status" value="1"/>
</dbReference>
<dbReference type="Pfam" id="PF00089">
    <property type="entry name" value="Trypsin"/>
    <property type="match status" value="2"/>
</dbReference>
<keyword evidence="12" id="KW-0325">Glycoprotein</keyword>
<keyword evidence="6" id="KW-0356">Hemostasis</keyword>
<dbReference type="InterPro" id="IPR033116">
    <property type="entry name" value="TRYPSIN_SER"/>
</dbReference>
<reference evidence="23" key="1">
    <citation type="submission" date="2025-08" db="UniProtKB">
        <authorList>
            <consortium name="RefSeq"/>
        </authorList>
    </citation>
    <scope>IDENTIFICATION</scope>
</reference>
<keyword evidence="8" id="KW-0256">Endoplasmic reticulum</keyword>
<keyword evidence="9 20" id="KW-0720">Serine protease</keyword>
<evidence type="ECO:0000256" key="20">
    <source>
        <dbReference type="RuleBase" id="RU363034"/>
    </source>
</evidence>
<dbReference type="AlphaFoldDB" id="A0A1S4EC83"/>
<dbReference type="InterPro" id="IPR001254">
    <property type="entry name" value="Trypsin_dom"/>
</dbReference>
<dbReference type="STRING" id="121845.A0A1S4EC83"/>
<dbReference type="PANTHER" id="PTHR24252:SF7">
    <property type="entry name" value="HYALIN"/>
    <property type="match status" value="1"/>
</dbReference>
<keyword evidence="7 20" id="KW-0378">Hydrolase</keyword>
<dbReference type="PROSITE" id="PS00134">
    <property type="entry name" value="TRYPSIN_HIS"/>
    <property type="match status" value="1"/>
</dbReference>
<evidence type="ECO:0000256" key="19">
    <source>
        <dbReference type="ARBA" id="ARBA00042906"/>
    </source>
</evidence>
<dbReference type="SUPFAM" id="SSF50494">
    <property type="entry name" value="Trypsin-like serine proteases"/>
    <property type="match status" value="1"/>
</dbReference>
<feature type="domain" description="Peptidase S1" evidence="21">
    <location>
        <begin position="58"/>
        <end position="257"/>
    </location>
</feature>
<evidence type="ECO:0000256" key="6">
    <source>
        <dbReference type="ARBA" id="ARBA00022696"/>
    </source>
</evidence>
<comment type="subcellular location">
    <subcellularLocation>
        <location evidence="1">Endoplasmic reticulum</location>
    </subcellularLocation>
    <subcellularLocation>
        <location evidence="2">Golgi apparatus</location>
    </subcellularLocation>
    <subcellularLocation>
        <location evidence="3">Secreted</location>
    </subcellularLocation>
</comment>
<comment type="catalytic activity">
    <reaction evidence="13">
        <text>Degradation of blood coagulation factors Va and VIIIa.</text>
        <dbReference type="EC" id="3.4.21.69"/>
    </reaction>
</comment>
<evidence type="ECO:0000259" key="21">
    <source>
        <dbReference type="PROSITE" id="PS50240"/>
    </source>
</evidence>
<comment type="function">
    <text evidence="14">Protein C is a vitamin K-dependent serine protease that regulates blood coagulation by inactivating factors Va and VIIIa in the presence of calcium ions and phospholipids. Exerts a protective effect on the endothelial cell barrier function.</text>
</comment>
<dbReference type="GO" id="GO:0005576">
    <property type="term" value="C:extracellular region"/>
    <property type="evidence" value="ECO:0007669"/>
    <property type="project" value="UniProtKB-SubCell"/>
</dbReference>
<dbReference type="CDD" id="cd00190">
    <property type="entry name" value="Tryp_SPc"/>
    <property type="match status" value="1"/>
</dbReference>
<evidence type="ECO:0000256" key="15">
    <source>
        <dbReference type="ARBA" id="ARBA00038995"/>
    </source>
</evidence>
<dbReference type="InterPro" id="IPR001314">
    <property type="entry name" value="Peptidase_S1A"/>
</dbReference>
<dbReference type="PROSITE" id="PS00135">
    <property type="entry name" value="TRYPSIN_SER"/>
    <property type="match status" value="1"/>
</dbReference>
<evidence type="ECO:0000256" key="13">
    <source>
        <dbReference type="ARBA" id="ARBA00036045"/>
    </source>
</evidence>
<dbReference type="KEGG" id="dci:103509902"/>
<dbReference type="InterPro" id="IPR009003">
    <property type="entry name" value="Peptidase_S1_PA"/>
</dbReference>
<evidence type="ECO:0000256" key="9">
    <source>
        <dbReference type="ARBA" id="ARBA00022825"/>
    </source>
</evidence>
<evidence type="ECO:0000256" key="8">
    <source>
        <dbReference type="ARBA" id="ARBA00022824"/>
    </source>
</evidence>
<dbReference type="OMA" id="NNTIDGC"/>
<evidence type="ECO:0000256" key="14">
    <source>
        <dbReference type="ARBA" id="ARBA00037553"/>
    </source>
</evidence>
<dbReference type="EC" id="3.4.21.69" evidence="15"/>
<dbReference type="GO" id="GO:0006508">
    <property type="term" value="P:proteolysis"/>
    <property type="evidence" value="ECO:0007669"/>
    <property type="project" value="UniProtKB-KW"/>
</dbReference>
<proteinExistence type="predicted"/>
<evidence type="ECO:0000256" key="1">
    <source>
        <dbReference type="ARBA" id="ARBA00004240"/>
    </source>
</evidence>
<evidence type="ECO:0000256" key="5">
    <source>
        <dbReference type="ARBA" id="ARBA00022670"/>
    </source>
</evidence>
<name>A0A1S4EC83_DIACI</name>
<gene>
    <name evidence="23" type="primary">LOC103509902</name>
</gene>
<evidence type="ECO:0000256" key="16">
    <source>
        <dbReference type="ARBA" id="ARBA00040219"/>
    </source>
</evidence>
<keyword evidence="10" id="KW-0333">Golgi apparatus</keyword>
<dbReference type="Proteomes" id="UP000079169">
    <property type="component" value="Unplaced"/>
</dbReference>
<evidence type="ECO:0000256" key="18">
    <source>
        <dbReference type="ARBA" id="ARBA00042403"/>
    </source>
</evidence>
<dbReference type="GO" id="GO:0005794">
    <property type="term" value="C:Golgi apparatus"/>
    <property type="evidence" value="ECO:0007669"/>
    <property type="project" value="UniProtKB-SubCell"/>
</dbReference>
<protein>
    <recommendedName>
        <fullName evidence="16">Vitamin K-dependent protein C</fullName>
        <ecNumber evidence="15">3.4.21.69</ecNumber>
    </recommendedName>
    <alternativeName>
        <fullName evidence="19">Anticoagulant protein C</fullName>
    </alternativeName>
    <alternativeName>
        <fullName evidence="17">Autoprothrombin IIA</fullName>
    </alternativeName>
    <alternativeName>
        <fullName evidence="18">Blood coagulation factor XIV</fullName>
    </alternativeName>
</protein>
<dbReference type="PaxDb" id="121845-A0A1S4EC83"/>
<evidence type="ECO:0000256" key="4">
    <source>
        <dbReference type="ARBA" id="ARBA00022525"/>
    </source>
</evidence>
<dbReference type="GO" id="GO:0005783">
    <property type="term" value="C:endoplasmic reticulum"/>
    <property type="evidence" value="ECO:0007669"/>
    <property type="project" value="UniProtKB-SubCell"/>
</dbReference>
<dbReference type="InterPro" id="IPR018114">
    <property type="entry name" value="TRYPSIN_HIS"/>
</dbReference>
<dbReference type="PANTHER" id="PTHR24252">
    <property type="entry name" value="ACROSIN-RELATED"/>
    <property type="match status" value="1"/>
</dbReference>
<keyword evidence="4" id="KW-0964">Secreted</keyword>
<sequence>MPVAAPHGFQDYTSWFQELISGFVTNQEESTPPEPVKPVDLEKCGPCTCGAVNKKTRIVGGQVTYVHQYPWMALLMYKKRFYCGATLINNLYVLTAAHCVHQFDKKHITVRFLEHDRSTLNESDHIDRKVKWITKHRGYSKSFSNKTGIVTGWGVQKQGGSTSDTLLEVEVPILSNAECKKTAYENRITPNMLCAGYPKGEKDSCQGDSGGPLHYANETVHHIVGVVSWGEGCAQENYPGVYARVNRYLTWIKNNTIDACPCNYNY</sequence>
<dbReference type="FunFam" id="2.40.10.10:FF:000011">
    <property type="entry name" value="Coagulation factor X"/>
    <property type="match status" value="1"/>
</dbReference>
<dbReference type="PROSITE" id="PS50240">
    <property type="entry name" value="TRYPSIN_DOM"/>
    <property type="match status" value="1"/>
</dbReference>
<evidence type="ECO:0000256" key="12">
    <source>
        <dbReference type="ARBA" id="ARBA00023180"/>
    </source>
</evidence>
<dbReference type="GO" id="GO:0004252">
    <property type="term" value="F:serine-type endopeptidase activity"/>
    <property type="evidence" value="ECO:0007669"/>
    <property type="project" value="UniProtKB-EC"/>
</dbReference>
<dbReference type="GeneID" id="103509902"/>
<evidence type="ECO:0000256" key="17">
    <source>
        <dbReference type="ARBA" id="ARBA00041306"/>
    </source>
</evidence>
<evidence type="ECO:0000256" key="7">
    <source>
        <dbReference type="ARBA" id="ARBA00022801"/>
    </source>
</evidence>
<dbReference type="InterPro" id="IPR043504">
    <property type="entry name" value="Peptidase_S1_PA_chymotrypsin"/>
</dbReference>
<dbReference type="RefSeq" id="XP_017299841.1">
    <property type="nucleotide sequence ID" value="XM_017444352.2"/>
</dbReference>
<evidence type="ECO:0000256" key="11">
    <source>
        <dbReference type="ARBA" id="ARBA00023157"/>
    </source>
</evidence>
<evidence type="ECO:0000313" key="23">
    <source>
        <dbReference type="RefSeq" id="XP_017299841.1"/>
    </source>
</evidence>
<keyword evidence="11" id="KW-1015">Disulfide bond</keyword>
<organism evidence="22 23">
    <name type="scientific">Diaphorina citri</name>
    <name type="common">Asian citrus psyllid</name>
    <dbReference type="NCBI Taxonomy" id="121845"/>
    <lineage>
        <taxon>Eukaryota</taxon>
        <taxon>Metazoa</taxon>
        <taxon>Ecdysozoa</taxon>
        <taxon>Arthropoda</taxon>
        <taxon>Hexapoda</taxon>
        <taxon>Insecta</taxon>
        <taxon>Pterygota</taxon>
        <taxon>Neoptera</taxon>
        <taxon>Paraneoptera</taxon>
        <taxon>Hemiptera</taxon>
        <taxon>Sternorrhyncha</taxon>
        <taxon>Psylloidea</taxon>
        <taxon>Psyllidae</taxon>
        <taxon>Diaphorininae</taxon>
        <taxon>Diaphorina</taxon>
    </lineage>
</organism>
<dbReference type="PRINTS" id="PR00722">
    <property type="entry name" value="CHYMOTRYPSIN"/>
</dbReference>
<accession>A0A1S4EC83</accession>
<evidence type="ECO:0000256" key="3">
    <source>
        <dbReference type="ARBA" id="ARBA00004613"/>
    </source>
</evidence>
<evidence type="ECO:0000256" key="10">
    <source>
        <dbReference type="ARBA" id="ARBA00023034"/>
    </source>
</evidence>
<keyword evidence="22" id="KW-1185">Reference proteome</keyword>
<dbReference type="GO" id="GO:0007599">
    <property type="term" value="P:hemostasis"/>
    <property type="evidence" value="ECO:0007669"/>
    <property type="project" value="UniProtKB-KW"/>
</dbReference>
<evidence type="ECO:0000313" key="22">
    <source>
        <dbReference type="Proteomes" id="UP000079169"/>
    </source>
</evidence>
<keyword evidence="5 20" id="KW-0645">Protease</keyword>
<evidence type="ECO:0000256" key="2">
    <source>
        <dbReference type="ARBA" id="ARBA00004555"/>
    </source>
</evidence>